<dbReference type="Gene3D" id="3.40.50.720">
    <property type="entry name" value="NAD(P)-binding Rossmann-like Domain"/>
    <property type="match status" value="1"/>
</dbReference>
<comment type="similarity">
    <text evidence="1">Belongs to the short-chain dehydrogenases/reductases (SDR) family.</text>
</comment>
<name>A0A177C5R4_9PLEO</name>
<dbReference type="InParanoid" id="A0A177C5R4"/>
<dbReference type="Pfam" id="PF00106">
    <property type="entry name" value="adh_short"/>
    <property type="match status" value="1"/>
</dbReference>
<evidence type="ECO:0000313" key="5">
    <source>
        <dbReference type="Proteomes" id="UP000077069"/>
    </source>
</evidence>
<protein>
    <submittedName>
        <fullName evidence="4">Oxidoreductase</fullName>
    </submittedName>
</protein>
<reference evidence="4 5" key="1">
    <citation type="submission" date="2016-05" db="EMBL/GenBank/DDBJ databases">
        <title>Comparative analysis of secretome profiles of manganese(II)-oxidizing ascomycete fungi.</title>
        <authorList>
            <consortium name="DOE Joint Genome Institute"/>
            <person name="Zeiner C.A."/>
            <person name="Purvine S.O."/>
            <person name="Zink E.M."/>
            <person name="Wu S."/>
            <person name="Pasa-Tolic L."/>
            <person name="Chaput D.L."/>
            <person name="Haridas S."/>
            <person name="Grigoriev I.V."/>
            <person name="Santelli C.M."/>
            <person name="Hansel C.M."/>
        </authorList>
    </citation>
    <scope>NUCLEOTIDE SEQUENCE [LARGE SCALE GENOMIC DNA]</scope>
    <source>
        <strain evidence="4 5">AP3s5-JAC2a</strain>
    </source>
</reference>
<dbReference type="PANTHER" id="PTHR43669:SF15">
    <property type="entry name" value="OXIDOREDUCTASE, SHORT-CHAIN DEHYDROGENASE_REDUCTASE FAMILY (AFU_ORTHOLOGUE AFUA_1G01330)"/>
    <property type="match status" value="1"/>
</dbReference>
<dbReference type="SMART" id="SM00822">
    <property type="entry name" value="PKS_KR"/>
    <property type="match status" value="1"/>
</dbReference>
<dbReference type="PANTHER" id="PTHR43669">
    <property type="entry name" value="5-KETO-D-GLUCONATE 5-REDUCTASE"/>
    <property type="match status" value="1"/>
</dbReference>
<dbReference type="PRINTS" id="PR00081">
    <property type="entry name" value="GDHRDH"/>
</dbReference>
<dbReference type="STRING" id="1460663.A0A177C5R4"/>
<keyword evidence="5" id="KW-1185">Reference proteome</keyword>
<dbReference type="GO" id="GO:0016491">
    <property type="term" value="F:oxidoreductase activity"/>
    <property type="evidence" value="ECO:0007669"/>
    <property type="project" value="UniProtKB-KW"/>
</dbReference>
<gene>
    <name evidence="4" type="ORF">CC84DRAFT_938733</name>
</gene>
<dbReference type="GeneID" id="28771408"/>
<dbReference type="InterPro" id="IPR002347">
    <property type="entry name" value="SDR_fam"/>
</dbReference>
<evidence type="ECO:0000256" key="1">
    <source>
        <dbReference type="ARBA" id="ARBA00006484"/>
    </source>
</evidence>
<evidence type="ECO:0000259" key="3">
    <source>
        <dbReference type="SMART" id="SM00822"/>
    </source>
</evidence>
<dbReference type="RefSeq" id="XP_018033328.1">
    <property type="nucleotide sequence ID" value="XM_018187922.1"/>
</dbReference>
<evidence type="ECO:0000256" key="2">
    <source>
        <dbReference type="ARBA" id="ARBA00023002"/>
    </source>
</evidence>
<dbReference type="Proteomes" id="UP000077069">
    <property type="component" value="Unassembled WGS sequence"/>
</dbReference>
<proteinExistence type="inferred from homology"/>
<sequence length="263" mass="28762">MSFPYKHVLLVGATSGIGKAMADKLIAEGIHVTAVGRRKDRLDAFVSAHGSSKASSLAADISNLESLSAFAENAIKQHPTIDAVFLNAGQQRRFNFASPSTVQLSEFNKEMTTNFTSFVALTHAFLPHLLASSNPTALIYTGTHISLVPGASWPAYSASKAALDAFVQCIREQLRNSSVDILHISPPLVQSEIHDYEFGAETGQKMGMPAEEFVKETWAELKEGKKDVYIGSIGASSREQFMEIADRRAEAIERLNELLRRLH</sequence>
<evidence type="ECO:0000313" key="4">
    <source>
        <dbReference type="EMBL" id="OAG02963.1"/>
    </source>
</evidence>
<dbReference type="InterPro" id="IPR036291">
    <property type="entry name" value="NAD(P)-bd_dom_sf"/>
</dbReference>
<dbReference type="OrthoDB" id="37659at2759"/>
<dbReference type="InterPro" id="IPR057326">
    <property type="entry name" value="KR_dom"/>
</dbReference>
<keyword evidence="2" id="KW-0560">Oxidoreductase</keyword>
<feature type="domain" description="Ketoreductase" evidence="3">
    <location>
        <begin position="6"/>
        <end position="184"/>
    </location>
</feature>
<accession>A0A177C5R4</accession>
<dbReference type="SUPFAM" id="SSF51735">
    <property type="entry name" value="NAD(P)-binding Rossmann-fold domains"/>
    <property type="match status" value="1"/>
</dbReference>
<dbReference type="EMBL" id="KV441555">
    <property type="protein sequence ID" value="OAG02963.1"/>
    <property type="molecule type" value="Genomic_DNA"/>
</dbReference>
<dbReference type="AlphaFoldDB" id="A0A177C5R4"/>
<organism evidence="4 5">
    <name type="scientific">Paraphaeosphaeria sporulosa</name>
    <dbReference type="NCBI Taxonomy" id="1460663"/>
    <lineage>
        <taxon>Eukaryota</taxon>
        <taxon>Fungi</taxon>
        <taxon>Dikarya</taxon>
        <taxon>Ascomycota</taxon>
        <taxon>Pezizomycotina</taxon>
        <taxon>Dothideomycetes</taxon>
        <taxon>Pleosporomycetidae</taxon>
        <taxon>Pleosporales</taxon>
        <taxon>Massarineae</taxon>
        <taxon>Didymosphaeriaceae</taxon>
        <taxon>Paraphaeosphaeria</taxon>
    </lineage>
</organism>